<accession>A0A7M7JI00</accession>
<reference evidence="1" key="1">
    <citation type="submission" date="2021-01" db="UniProtKB">
        <authorList>
            <consortium name="EnsemblMetazoa"/>
        </authorList>
    </citation>
    <scope>IDENTIFICATION</scope>
</reference>
<organism evidence="1 2">
    <name type="scientific">Varroa destructor</name>
    <name type="common">Honeybee mite</name>
    <dbReference type="NCBI Taxonomy" id="109461"/>
    <lineage>
        <taxon>Eukaryota</taxon>
        <taxon>Metazoa</taxon>
        <taxon>Ecdysozoa</taxon>
        <taxon>Arthropoda</taxon>
        <taxon>Chelicerata</taxon>
        <taxon>Arachnida</taxon>
        <taxon>Acari</taxon>
        <taxon>Parasitiformes</taxon>
        <taxon>Mesostigmata</taxon>
        <taxon>Gamasina</taxon>
        <taxon>Dermanyssoidea</taxon>
        <taxon>Varroidae</taxon>
        <taxon>Varroa</taxon>
    </lineage>
</organism>
<dbReference type="GeneID" id="111245917"/>
<dbReference type="RefSeq" id="XP_022650653.1">
    <property type="nucleotide sequence ID" value="XM_022794918.1"/>
</dbReference>
<proteinExistence type="predicted"/>
<dbReference type="EnsemblMetazoa" id="XM_022794918">
    <property type="protein sequence ID" value="XP_022650653"/>
    <property type="gene ID" value="LOC111245917"/>
</dbReference>
<sequence>MEKLEPAKQCFCATVYDQESNGSIGMGQPAKRKIKLIEMVFLLIAHALDPSEDLTQLYSGATLQQTKNKLYPIYTEQLFHFNICLGVFNKQHTLTKASRMLRQGYSSTVQSDSGRSGKSRNI</sequence>
<dbReference type="AlphaFoldDB" id="A0A7M7JI00"/>
<keyword evidence="2" id="KW-1185">Reference proteome</keyword>
<protein>
    <submittedName>
        <fullName evidence="1">Uncharacterized protein</fullName>
    </submittedName>
</protein>
<dbReference type="Proteomes" id="UP000594260">
    <property type="component" value="Unplaced"/>
</dbReference>
<name>A0A7M7JI00_VARDE</name>
<evidence type="ECO:0000313" key="2">
    <source>
        <dbReference type="Proteomes" id="UP000594260"/>
    </source>
</evidence>
<evidence type="ECO:0000313" key="1">
    <source>
        <dbReference type="EnsemblMetazoa" id="XP_022650653"/>
    </source>
</evidence>